<evidence type="ECO:0000313" key="14">
    <source>
        <dbReference type="EMBL" id="KAF5936344.1"/>
    </source>
</evidence>
<keyword evidence="9" id="KW-0805">Transcription regulation</keyword>
<evidence type="ECO:0000256" key="3">
    <source>
        <dbReference type="ARBA" id="ARBA00011925"/>
    </source>
</evidence>
<evidence type="ECO:0000256" key="5">
    <source>
        <dbReference type="ARBA" id="ARBA00022603"/>
    </source>
</evidence>
<evidence type="ECO:0000256" key="6">
    <source>
        <dbReference type="ARBA" id="ARBA00022679"/>
    </source>
</evidence>
<keyword evidence="15" id="KW-1185">Reference proteome</keyword>
<dbReference type="PANTHER" id="PTHR11006:SF10">
    <property type="entry name" value="HISTONE-ARGININE METHYLTRANSFERASE CARMER-RELATED"/>
    <property type="match status" value="1"/>
</dbReference>
<evidence type="ECO:0000256" key="11">
    <source>
        <dbReference type="ARBA" id="ARBA00023242"/>
    </source>
</evidence>
<dbReference type="Proteomes" id="UP000593564">
    <property type="component" value="Unassembled WGS sequence"/>
</dbReference>
<protein>
    <recommendedName>
        <fullName evidence="3">type I protein arginine methyltransferase</fullName>
        <ecNumber evidence="3">2.1.1.319</ecNumber>
    </recommendedName>
</protein>
<keyword evidence="5" id="KW-0489">Methyltransferase</keyword>
<keyword evidence="6" id="KW-0808">Transferase</keyword>
<evidence type="ECO:0000256" key="9">
    <source>
        <dbReference type="ARBA" id="ARBA00023015"/>
    </source>
</evidence>
<dbReference type="Gene3D" id="2.70.160.11">
    <property type="entry name" value="Hnrnp arginine n-methyltransferase1"/>
    <property type="match status" value="1"/>
</dbReference>
<keyword evidence="11" id="KW-0539">Nucleus</keyword>
<gene>
    <name evidence="14" type="ORF">HYC85_027473</name>
</gene>
<dbReference type="AlphaFoldDB" id="A0A7J7GAE0"/>
<comment type="catalytic activity">
    <reaction evidence="12">
        <text>L-arginyl-[protein] + 2 S-adenosyl-L-methionine = N(omega),N(omega)-dimethyl-L-arginyl-[protein] + 2 S-adenosyl-L-homocysteine + 2 H(+)</text>
        <dbReference type="Rhea" id="RHEA:48096"/>
        <dbReference type="Rhea" id="RHEA-COMP:10532"/>
        <dbReference type="Rhea" id="RHEA-COMP:11991"/>
        <dbReference type="ChEBI" id="CHEBI:15378"/>
        <dbReference type="ChEBI" id="CHEBI:29965"/>
        <dbReference type="ChEBI" id="CHEBI:57856"/>
        <dbReference type="ChEBI" id="CHEBI:59789"/>
        <dbReference type="ChEBI" id="CHEBI:61897"/>
        <dbReference type="EC" id="2.1.1.319"/>
    </reaction>
</comment>
<evidence type="ECO:0000256" key="2">
    <source>
        <dbReference type="ARBA" id="ARBA00004496"/>
    </source>
</evidence>
<sequence>PLKFEAPVGARIYGLAFWFDVLFDGRWLSTAPGAPPTHWYQLRCVLSQPLYVMSGQEITGRLHMIAHNAQSYSVNLTMTTKSWGASAGQGGIVQTWSGKFDLKEPYYRMSHPQAYSIAQDQPTHHLTNTQDIQIQSQDEERFKLMHQPSQNVDIEYIE</sequence>
<comment type="caution">
    <text evidence="14">The sequence shown here is derived from an EMBL/GenBank/DDBJ whole genome shotgun (WGS) entry which is preliminary data.</text>
</comment>
<dbReference type="EMBL" id="JACBKZ010000013">
    <property type="protein sequence ID" value="KAF5936344.1"/>
    <property type="molecule type" value="Genomic_DNA"/>
</dbReference>
<evidence type="ECO:0000259" key="13">
    <source>
        <dbReference type="Pfam" id="PF22528"/>
    </source>
</evidence>
<keyword evidence="8" id="KW-0156">Chromatin regulator</keyword>
<dbReference type="InterPro" id="IPR029063">
    <property type="entry name" value="SAM-dependent_MTases_sf"/>
</dbReference>
<keyword evidence="10" id="KW-0804">Transcription</keyword>
<keyword evidence="7" id="KW-0949">S-adenosyl-L-methionine</keyword>
<comment type="subcellular location">
    <subcellularLocation>
        <location evidence="2">Cytoplasm</location>
    </subcellularLocation>
    <subcellularLocation>
        <location evidence="1">Nucleus</location>
    </subcellularLocation>
</comment>
<dbReference type="EC" id="2.1.1.319" evidence="3"/>
<evidence type="ECO:0000256" key="1">
    <source>
        <dbReference type="ARBA" id="ARBA00004123"/>
    </source>
</evidence>
<dbReference type="Pfam" id="PF22528">
    <property type="entry name" value="PRMT_C"/>
    <property type="match status" value="1"/>
</dbReference>
<evidence type="ECO:0000256" key="10">
    <source>
        <dbReference type="ARBA" id="ARBA00023163"/>
    </source>
</evidence>
<keyword evidence="4" id="KW-0963">Cytoplasm</keyword>
<evidence type="ECO:0000313" key="15">
    <source>
        <dbReference type="Proteomes" id="UP000593564"/>
    </source>
</evidence>
<evidence type="ECO:0000256" key="12">
    <source>
        <dbReference type="ARBA" id="ARBA00049086"/>
    </source>
</evidence>
<proteinExistence type="predicted"/>
<dbReference type="GO" id="GO:0035242">
    <property type="term" value="F:protein-arginine omega-N asymmetric methyltransferase activity"/>
    <property type="evidence" value="ECO:0007669"/>
    <property type="project" value="UniProtKB-EC"/>
</dbReference>
<name>A0A7J7GAE0_CAMSI</name>
<evidence type="ECO:0000256" key="4">
    <source>
        <dbReference type="ARBA" id="ARBA00022490"/>
    </source>
</evidence>
<evidence type="ECO:0000256" key="7">
    <source>
        <dbReference type="ARBA" id="ARBA00022691"/>
    </source>
</evidence>
<reference evidence="15" key="1">
    <citation type="journal article" date="2020" name="Nat. Commun.">
        <title>Genome assembly of wild tea tree DASZ reveals pedigree and selection history of tea varieties.</title>
        <authorList>
            <person name="Zhang W."/>
            <person name="Zhang Y."/>
            <person name="Qiu H."/>
            <person name="Guo Y."/>
            <person name="Wan H."/>
            <person name="Zhang X."/>
            <person name="Scossa F."/>
            <person name="Alseekh S."/>
            <person name="Zhang Q."/>
            <person name="Wang P."/>
            <person name="Xu L."/>
            <person name="Schmidt M.H."/>
            <person name="Jia X."/>
            <person name="Li D."/>
            <person name="Zhu A."/>
            <person name="Guo F."/>
            <person name="Chen W."/>
            <person name="Ni D."/>
            <person name="Usadel B."/>
            <person name="Fernie A.R."/>
            <person name="Wen W."/>
        </authorList>
    </citation>
    <scope>NUCLEOTIDE SEQUENCE [LARGE SCALE GENOMIC DNA]</scope>
    <source>
        <strain evidence="15">cv. G240</strain>
    </source>
</reference>
<dbReference type="InterPro" id="IPR025799">
    <property type="entry name" value="Arg_MeTrfase"/>
</dbReference>
<feature type="domain" description="Protein arginine N-methyltransferase" evidence="13">
    <location>
        <begin position="8"/>
        <end position="77"/>
    </location>
</feature>
<feature type="non-terminal residue" evidence="14">
    <location>
        <position position="158"/>
    </location>
</feature>
<dbReference type="SUPFAM" id="SSF53335">
    <property type="entry name" value="S-adenosyl-L-methionine-dependent methyltransferases"/>
    <property type="match status" value="1"/>
</dbReference>
<reference evidence="14 15" key="2">
    <citation type="submission" date="2020-07" db="EMBL/GenBank/DDBJ databases">
        <title>Genome assembly of wild tea tree DASZ reveals pedigree and selection history of tea varieties.</title>
        <authorList>
            <person name="Zhang W."/>
        </authorList>
    </citation>
    <scope>NUCLEOTIDE SEQUENCE [LARGE SCALE GENOMIC DNA]</scope>
    <source>
        <strain evidence="15">cv. G240</strain>
        <tissue evidence="14">Leaf</tissue>
    </source>
</reference>
<dbReference type="InterPro" id="IPR055135">
    <property type="entry name" value="PRMT_dom"/>
</dbReference>
<dbReference type="GO" id="GO:0032259">
    <property type="term" value="P:methylation"/>
    <property type="evidence" value="ECO:0007669"/>
    <property type="project" value="UniProtKB-KW"/>
</dbReference>
<dbReference type="GO" id="GO:0005634">
    <property type="term" value="C:nucleus"/>
    <property type="evidence" value="ECO:0007669"/>
    <property type="project" value="UniProtKB-SubCell"/>
</dbReference>
<accession>A0A7J7GAE0</accession>
<evidence type="ECO:0000256" key="8">
    <source>
        <dbReference type="ARBA" id="ARBA00022853"/>
    </source>
</evidence>
<dbReference type="GO" id="GO:0070611">
    <property type="term" value="F:histone H3R2 methyltransferase activity"/>
    <property type="evidence" value="ECO:0007669"/>
    <property type="project" value="TreeGrafter"/>
</dbReference>
<organism evidence="14 15">
    <name type="scientific">Camellia sinensis</name>
    <name type="common">Tea plant</name>
    <name type="synonym">Thea sinensis</name>
    <dbReference type="NCBI Taxonomy" id="4442"/>
    <lineage>
        <taxon>Eukaryota</taxon>
        <taxon>Viridiplantae</taxon>
        <taxon>Streptophyta</taxon>
        <taxon>Embryophyta</taxon>
        <taxon>Tracheophyta</taxon>
        <taxon>Spermatophyta</taxon>
        <taxon>Magnoliopsida</taxon>
        <taxon>eudicotyledons</taxon>
        <taxon>Gunneridae</taxon>
        <taxon>Pentapetalae</taxon>
        <taxon>asterids</taxon>
        <taxon>Ericales</taxon>
        <taxon>Theaceae</taxon>
        <taxon>Camellia</taxon>
    </lineage>
</organism>
<dbReference type="PANTHER" id="PTHR11006">
    <property type="entry name" value="PROTEIN ARGININE N-METHYLTRANSFERASE"/>
    <property type="match status" value="1"/>
</dbReference>
<dbReference type="GO" id="GO:0005737">
    <property type="term" value="C:cytoplasm"/>
    <property type="evidence" value="ECO:0007669"/>
    <property type="project" value="UniProtKB-SubCell"/>
</dbReference>